<evidence type="ECO:0000313" key="2">
    <source>
        <dbReference type="EMBL" id="CAD9209331.1"/>
    </source>
</evidence>
<organism evidence="2">
    <name type="scientific">Tetraselmis chuii</name>
    <dbReference type="NCBI Taxonomy" id="63592"/>
    <lineage>
        <taxon>Eukaryota</taxon>
        <taxon>Viridiplantae</taxon>
        <taxon>Chlorophyta</taxon>
        <taxon>core chlorophytes</taxon>
        <taxon>Chlorodendrophyceae</taxon>
        <taxon>Chlorodendrales</taxon>
        <taxon>Chlorodendraceae</taxon>
        <taxon>Tetraselmis</taxon>
    </lineage>
</organism>
<protein>
    <recommendedName>
        <fullName evidence="4">UspA domain-containing protein</fullName>
    </recommendedName>
</protein>
<dbReference type="PANTHER" id="PTHR36081:SF1">
    <property type="entry name" value="CELL WALL INTEGRITY_STRESS RESPONSE COMPONENT"/>
    <property type="match status" value="1"/>
</dbReference>
<sequence>MAFAIMASSAVLAPRPAASTSGRRVTPRHLQRHVVIVGNKQIRTRGMKPLQAQEDGSSATKSRRELSYRHLMVTLFDSNPYLAEGSRQALLTAAGLAAWNNSKVTVVVVDDEGKAVEEETKMKLTTINDLLMEKGCSNFSVIEKVTTENHSALVGDVADDIEADLVLLSSDCVHENNVDANLLAEFCSCATLMVP</sequence>
<evidence type="ECO:0000313" key="3">
    <source>
        <dbReference type="EMBL" id="CAD9209332.1"/>
    </source>
</evidence>
<dbReference type="EMBL" id="HBGG01022311">
    <property type="protein sequence ID" value="CAD9209331.1"/>
    <property type="molecule type" value="Transcribed_RNA"/>
</dbReference>
<evidence type="ECO:0008006" key="4">
    <source>
        <dbReference type="Google" id="ProtNLM"/>
    </source>
</evidence>
<evidence type="ECO:0000313" key="1">
    <source>
        <dbReference type="EMBL" id="CAD9209330.1"/>
    </source>
</evidence>
<gene>
    <name evidence="1" type="ORF">TCHU04912_LOCUS11569</name>
    <name evidence="2" type="ORF">TCHU04912_LOCUS11570</name>
    <name evidence="3" type="ORF">TCHU04912_LOCUS11571</name>
</gene>
<accession>A0A6U1I0S8</accession>
<dbReference type="AlphaFoldDB" id="A0A6U1I0S8"/>
<reference evidence="2" key="1">
    <citation type="submission" date="2021-01" db="EMBL/GenBank/DDBJ databases">
        <authorList>
            <person name="Corre E."/>
            <person name="Pelletier E."/>
            <person name="Niang G."/>
            <person name="Scheremetjew M."/>
            <person name="Finn R."/>
            <person name="Kale V."/>
            <person name="Holt S."/>
            <person name="Cochrane G."/>
            <person name="Meng A."/>
            <person name="Brown T."/>
            <person name="Cohen L."/>
        </authorList>
    </citation>
    <scope>NUCLEOTIDE SEQUENCE</scope>
    <source>
        <strain evidence="2">PLY429</strain>
    </source>
</reference>
<dbReference type="EMBL" id="HBGG01022312">
    <property type="protein sequence ID" value="CAD9209332.1"/>
    <property type="molecule type" value="Transcribed_RNA"/>
</dbReference>
<name>A0A6U1I0S8_9CHLO</name>
<proteinExistence type="predicted"/>
<dbReference type="PANTHER" id="PTHR36081">
    <property type="entry name" value="CELL WALL INTEGRITY/STRESS RESPONSE COMPONENT"/>
    <property type="match status" value="1"/>
</dbReference>
<dbReference type="EMBL" id="HBGG01022310">
    <property type="protein sequence ID" value="CAD9209330.1"/>
    <property type="molecule type" value="Transcribed_RNA"/>
</dbReference>